<feature type="domain" description="SecA family profile" evidence="13">
    <location>
        <begin position="1"/>
        <end position="538"/>
    </location>
</feature>
<keyword evidence="4" id="KW-0997">Cell inner membrane</keyword>
<dbReference type="InterPro" id="IPR027417">
    <property type="entry name" value="P-loop_NTPase"/>
</dbReference>
<dbReference type="InterPro" id="IPR014018">
    <property type="entry name" value="SecA_motor_DEAD"/>
</dbReference>
<dbReference type="InterPro" id="IPR001650">
    <property type="entry name" value="Helicase_C-like"/>
</dbReference>
<feature type="domain" description="Helicase ATP-binding" evidence="11">
    <location>
        <begin position="70"/>
        <end position="218"/>
    </location>
</feature>
<evidence type="ECO:0008006" key="15">
    <source>
        <dbReference type="Google" id="ProtNLM"/>
    </source>
</evidence>
<keyword evidence="6" id="KW-0067">ATP-binding</keyword>
<dbReference type="InterPro" id="IPR000185">
    <property type="entry name" value="SecA"/>
</dbReference>
<accession>A0A8H9N176</accession>
<dbReference type="PROSITE" id="PS51196">
    <property type="entry name" value="SECA_MOTOR_DEAD"/>
    <property type="match status" value="1"/>
</dbReference>
<dbReference type="InterPro" id="IPR044722">
    <property type="entry name" value="SecA_SF2_C"/>
</dbReference>
<evidence type="ECO:0000313" key="14">
    <source>
        <dbReference type="EMBL" id="HAS8540915.1"/>
    </source>
</evidence>
<keyword evidence="7" id="KW-0653">Protein transport</keyword>
<dbReference type="Pfam" id="PF07517">
    <property type="entry name" value="SecA_DEAD"/>
    <property type="match status" value="1"/>
</dbReference>
<reference evidence="14" key="1">
    <citation type="journal article" date="2018" name="Genome Biol.">
        <title>SKESA: strategic k-mer extension for scrupulous assemblies.</title>
        <authorList>
            <person name="Souvorov A."/>
            <person name="Agarwala R."/>
            <person name="Lipman D.J."/>
        </authorList>
    </citation>
    <scope>NUCLEOTIDE SEQUENCE</scope>
    <source>
        <strain evidence="14">BCW_3452</strain>
    </source>
</reference>
<gene>
    <name evidence="14" type="ORF">I7730_14085</name>
</gene>
<evidence type="ECO:0000256" key="1">
    <source>
        <dbReference type="ARBA" id="ARBA00022448"/>
    </source>
</evidence>
<dbReference type="PROSITE" id="PS51192">
    <property type="entry name" value="HELICASE_ATP_BIND_1"/>
    <property type="match status" value="1"/>
</dbReference>
<evidence type="ECO:0000259" key="12">
    <source>
        <dbReference type="PROSITE" id="PS51194"/>
    </source>
</evidence>
<evidence type="ECO:0000256" key="6">
    <source>
        <dbReference type="ARBA" id="ARBA00022840"/>
    </source>
</evidence>
<evidence type="ECO:0000259" key="11">
    <source>
        <dbReference type="PROSITE" id="PS51192"/>
    </source>
</evidence>
<evidence type="ECO:0000256" key="5">
    <source>
        <dbReference type="ARBA" id="ARBA00022741"/>
    </source>
</evidence>
<keyword evidence="1" id="KW-0813">Transport</keyword>
<dbReference type="Gene3D" id="3.40.50.300">
    <property type="entry name" value="P-loop containing nucleotide triphosphate hydrolases"/>
    <property type="match status" value="2"/>
</dbReference>
<keyword evidence="2" id="KW-1003">Cell membrane</keyword>
<reference evidence="14" key="2">
    <citation type="submission" date="2019-01" db="EMBL/GenBank/DDBJ databases">
        <authorList>
            <consortium name="NCBI Pathogen Detection Project"/>
        </authorList>
    </citation>
    <scope>NUCLEOTIDE SEQUENCE</scope>
    <source>
        <strain evidence="14">BCW_3452</strain>
    </source>
</reference>
<evidence type="ECO:0000256" key="8">
    <source>
        <dbReference type="ARBA" id="ARBA00022967"/>
    </source>
</evidence>
<evidence type="ECO:0000259" key="13">
    <source>
        <dbReference type="PROSITE" id="PS51196"/>
    </source>
</evidence>
<sequence>MFKNLTSLIEARKYRSRSSKVMASIQELKTKPKMLSTNDLNRLEDDELVAHLSLILEIELGYQPYVTQIDALLALLDGKMLQMDTGEGKTLVGALYAATMALRGSWVVMTTSNIYLAERDCAEFMPFFKRLGLNSRFGFEDPKANIVYSTLVTACHSWLNDHTTNELSKMSHLGLHLKDRDTVLLIDEADMALVNASSTPVAISTEVSFSGCPKWVLDVVYKIPIACIETHSNGDQVVSEKFYEEVEKHINSEELYGVDYNQVDLVLKAYKSLHLLKLGVDYKVIEGNVYSINKRTGEAHKGAFDDFTLGFLHLINGLGPVAKTTELASTTLPHYVEQFGRVVGMSGTLFVNRNEVKSTYGLRVFEVPRRLPLSRTDLGYFLYRNASEKLESLLTFLENRNNMYPVLIMCDNEFSANLVYAELLKKHGKLSLLLSGSSQSDRETVVNNAGLEGAITVTTRLLARGADIDVQTDNVELLVIGYGAGLTQVDDLQLMGRTARQGSKGTTAFFVSLDEDLFSQYGSSSESKFKLFTNTVNSFDSDRAMGTTKLISRLHSMNQAREYNSRKALFGVNKAISESLEVLMAKRLEMSRIHDPIRYLEQLKGVLKCGLTSLVVDDSISELYLDLKILPRPIVAYLVRQSLGNALTRVWNKFSVQQSALKSEVFINFSSNSLNDFKDESSKLFDELLSSLNKEVAADFNNEYRRQKIIFANSCISNSRNLTIYS</sequence>
<dbReference type="PANTHER" id="PTHR30612">
    <property type="entry name" value="SECA INNER MEMBRANE COMPONENT OF SEC PROTEIN SECRETION SYSTEM"/>
    <property type="match status" value="1"/>
</dbReference>
<keyword evidence="3" id="KW-0963">Cytoplasm</keyword>
<dbReference type="AlphaFoldDB" id="A0A8H9N176"/>
<evidence type="ECO:0000256" key="10">
    <source>
        <dbReference type="ARBA" id="ARBA00023136"/>
    </source>
</evidence>
<evidence type="ECO:0000256" key="3">
    <source>
        <dbReference type="ARBA" id="ARBA00022490"/>
    </source>
</evidence>
<dbReference type="GO" id="GO:0006605">
    <property type="term" value="P:protein targeting"/>
    <property type="evidence" value="ECO:0007669"/>
    <property type="project" value="InterPro"/>
</dbReference>
<dbReference type="InterPro" id="IPR011115">
    <property type="entry name" value="SecA_DEAD"/>
</dbReference>
<evidence type="ECO:0000256" key="2">
    <source>
        <dbReference type="ARBA" id="ARBA00022475"/>
    </source>
</evidence>
<comment type="caution">
    <text evidence="14">The sequence shown here is derived from an EMBL/GenBank/DDBJ whole genome shotgun (WGS) entry which is preliminary data.</text>
</comment>
<proteinExistence type="predicted"/>
<dbReference type="Gene3D" id="3.90.1440.10">
    <property type="entry name" value="SecA, preprotein cross-linking domain"/>
    <property type="match status" value="1"/>
</dbReference>
<dbReference type="GO" id="GO:0016020">
    <property type="term" value="C:membrane"/>
    <property type="evidence" value="ECO:0007669"/>
    <property type="project" value="InterPro"/>
</dbReference>
<evidence type="ECO:0000256" key="9">
    <source>
        <dbReference type="ARBA" id="ARBA00023010"/>
    </source>
</evidence>
<name>A0A8H9N176_VIBVL</name>
<dbReference type="GO" id="GO:0005524">
    <property type="term" value="F:ATP binding"/>
    <property type="evidence" value="ECO:0007669"/>
    <property type="project" value="UniProtKB-KW"/>
</dbReference>
<dbReference type="InterPro" id="IPR014001">
    <property type="entry name" value="Helicase_ATP-bd"/>
</dbReference>
<protein>
    <recommendedName>
        <fullName evidence="15">Protein translocase subunit SecA</fullName>
    </recommendedName>
</protein>
<dbReference type="Proteomes" id="UP000863257">
    <property type="component" value="Unassembled WGS sequence"/>
</dbReference>
<dbReference type="PANTHER" id="PTHR30612:SF0">
    <property type="entry name" value="CHLOROPLAST PROTEIN-TRANSPORTING ATPASE"/>
    <property type="match status" value="1"/>
</dbReference>
<dbReference type="Pfam" id="PF21090">
    <property type="entry name" value="P-loop_SecA"/>
    <property type="match status" value="1"/>
</dbReference>
<evidence type="ECO:0000256" key="7">
    <source>
        <dbReference type="ARBA" id="ARBA00022927"/>
    </source>
</evidence>
<dbReference type="SMART" id="SM00957">
    <property type="entry name" value="SecA_DEAD"/>
    <property type="match status" value="1"/>
</dbReference>
<organism evidence="14">
    <name type="scientific">Vibrio vulnificus</name>
    <dbReference type="NCBI Taxonomy" id="672"/>
    <lineage>
        <taxon>Bacteria</taxon>
        <taxon>Pseudomonadati</taxon>
        <taxon>Pseudomonadota</taxon>
        <taxon>Gammaproteobacteria</taxon>
        <taxon>Vibrionales</taxon>
        <taxon>Vibrionaceae</taxon>
        <taxon>Vibrio</taxon>
    </lineage>
</organism>
<keyword evidence="10" id="KW-0472">Membrane</keyword>
<feature type="domain" description="Helicase C-terminal" evidence="12">
    <location>
        <begin position="389"/>
        <end position="551"/>
    </location>
</feature>
<dbReference type="PROSITE" id="PS51194">
    <property type="entry name" value="HELICASE_CTER"/>
    <property type="match status" value="1"/>
</dbReference>
<keyword evidence="8" id="KW-1278">Translocase</keyword>
<keyword evidence="9" id="KW-0811">Translocation</keyword>
<dbReference type="SUPFAM" id="SSF52540">
    <property type="entry name" value="P-loop containing nucleoside triphosphate hydrolases"/>
    <property type="match status" value="2"/>
</dbReference>
<keyword evidence="5" id="KW-0547">Nucleotide-binding</keyword>
<evidence type="ECO:0000256" key="4">
    <source>
        <dbReference type="ARBA" id="ARBA00022519"/>
    </source>
</evidence>
<dbReference type="GO" id="GO:0006886">
    <property type="term" value="P:intracellular protein transport"/>
    <property type="evidence" value="ECO:0007669"/>
    <property type="project" value="InterPro"/>
</dbReference>
<dbReference type="EMBL" id="DACRBY010000017">
    <property type="protein sequence ID" value="HAS8540915.1"/>
    <property type="molecule type" value="Genomic_DNA"/>
</dbReference>
<dbReference type="GO" id="GO:0017038">
    <property type="term" value="P:protein import"/>
    <property type="evidence" value="ECO:0007669"/>
    <property type="project" value="InterPro"/>
</dbReference>